<evidence type="ECO:0000313" key="1">
    <source>
        <dbReference type="EMBL" id="GFO33426.1"/>
    </source>
</evidence>
<reference evidence="1 2" key="1">
    <citation type="journal article" date="2021" name="Elife">
        <title>Chloroplast acquisition without the gene transfer in kleptoplastic sea slugs, Plakobranchus ocellatus.</title>
        <authorList>
            <person name="Maeda T."/>
            <person name="Takahashi S."/>
            <person name="Yoshida T."/>
            <person name="Shimamura S."/>
            <person name="Takaki Y."/>
            <person name="Nagai Y."/>
            <person name="Toyoda A."/>
            <person name="Suzuki Y."/>
            <person name="Arimoto A."/>
            <person name="Ishii H."/>
            <person name="Satoh N."/>
            <person name="Nishiyama T."/>
            <person name="Hasebe M."/>
            <person name="Maruyama T."/>
            <person name="Minagawa J."/>
            <person name="Obokata J."/>
            <person name="Shigenobu S."/>
        </authorList>
    </citation>
    <scope>NUCLEOTIDE SEQUENCE [LARGE SCALE GENOMIC DNA]</scope>
</reference>
<keyword evidence="2" id="KW-1185">Reference proteome</keyword>
<proteinExistence type="predicted"/>
<evidence type="ECO:0000313" key="2">
    <source>
        <dbReference type="Proteomes" id="UP000735302"/>
    </source>
</evidence>
<gene>
    <name evidence="1" type="ORF">PoB_005993100</name>
</gene>
<protein>
    <submittedName>
        <fullName evidence="1">Uncharacterized protein</fullName>
    </submittedName>
</protein>
<sequence length="99" mass="10814">MPGSAQYGTIQSTKKVISDFQGLLQAKAPVKVLESGTDEFLQILGRGANPFATNAPKQDGQWVIKHNTTQRKWNINLIGMDNAPDGVELGTEKDDMDLN</sequence>
<comment type="caution">
    <text evidence="1">The sequence shown here is derived from an EMBL/GenBank/DDBJ whole genome shotgun (WGS) entry which is preliminary data.</text>
</comment>
<dbReference type="Proteomes" id="UP000735302">
    <property type="component" value="Unassembled WGS sequence"/>
</dbReference>
<dbReference type="AlphaFoldDB" id="A0AAV4CNI6"/>
<organism evidence="1 2">
    <name type="scientific">Plakobranchus ocellatus</name>
    <dbReference type="NCBI Taxonomy" id="259542"/>
    <lineage>
        <taxon>Eukaryota</taxon>
        <taxon>Metazoa</taxon>
        <taxon>Spiralia</taxon>
        <taxon>Lophotrochozoa</taxon>
        <taxon>Mollusca</taxon>
        <taxon>Gastropoda</taxon>
        <taxon>Heterobranchia</taxon>
        <taxon>Euthyneura</taxon>
        <taxon>Panpulmonata</taxon>
        <taxon>Sacoglossa</taxon>
        <taxon>Placobranchoidea</taxon>
        <taxon>Plakobranchidae</taxon>
        <taxon>Plakobranchus</taxon>
    </lineage>
</organism>
<name>A0AAV4CNI6_9GAST</name>
<dbReference type="EMBL" id="BLXT01006771">
    <property type="protein sequence ID" value="GFO33426.1"/>
    <property type="molecule type" value="Genomic_DNA"/>
</dbReference>
<accession>A0AAV4CNI6</accession>